<dbReference type="InterPro" id="IPR007227">
    <property type="entry name" value="Cell_shape_determining_MreD"/>
</dbReference>
<name>A0A498R8M4_9FIRM</name>
<evidence type="ECO:0000256" key="4">
    <source>
        <dbReference type="ARBA" id="ARBA00022692"/>
    </source>
</evidence>
<organism evidence="9 10">
    <name type="scientific">Lucifera butyrica</name>
    <dbReference type="NCBI Taxonomy" id="1351585"/>
    <lineage>
        <taxon>Bacteria</taxon>
        <taxon>Bacillati</taxon>
        <taxon>Bacillota</taxon>
        <taxon>Negativicutes</taxon>
        <taxon>Veillonellales</taxon>
        <taxon>Veillonellaceae</taxon>
        <taxon>Lucifera</taxon>
    </lineage>
</organism>
<comment type="subcellular location">
    <subcellularLocation>
        <location evidence="1">Cell membrane</location>
        <topology evidence="1">Multi-pass membrane protein</topology>
    </subcellularLocation>
</comment>
<gene>
    <name evidence="9" type="ORF">LUCI_3129</name>
</gene>
<protein>
    <submittedName>
        <fullName evidence="9">Cell shape-determining protein mred</fullName>
    </submittedName>
</protein>
<evidence type="ECO:0000313" key="10">
    <source>
        <dbReference type="Proteomes" id="UP000277811"/>
    </source>
</evidence>
<dbReference type="AlphaFoldDB" id="A0A498R8M4"/>
<keyword evidence="7 8" id="KW-0472">Membrane</keyword>
<dbReference type="GO" id="GO:0005886">
    <property type="term" value="C:plasma membrane"/>
    <property type="evidence" value="ECO:0007669"/>
    <property type="project" value="UniProtKB-SubCell"/>
</dbReference>
<keyword evidence="10" id="KW-1185">Reference proteome</keyword>
<accession>A0A498R8M4</accession>
<feature type="transmembrane region" description="Helical" evidence="8">
    <location>
        <begin position="135"/>
        <end position="154"/>
    </location>
</feature>
<dbReference type="Proteomes" id="UP000277811">
    <property type="component" value="Unassembled WGS sequence"/>
</dbReference>
<feature type="transmembrane region" description="Helical" evidence="8">
    <location>
        <begin position="34"/>
        <end position="58"/>
    </location>
</feature>
<feature type="transmembrane region" description="Helical" evidence="8">
    <location>
        <begin position="96"/>
        <end position="123"/>
    </location>
</feature>
<evidence type="ECO:0000256" key="7">
    <source>
        <dbReference type="ARBA" id="ARBA00023136"/>
    </source>
</evidence>
<feature type="transmembrane region" description="Helical" evidence="8">
    <location>
        <begin position="64"/>
        <end position="84"/>
    </location>
</feature>
<dbReference type="RefSeq" id="WP_207857814.1">
    <property type="nucleotide sequence ID" value="NZ_UPPP01000082.1"/>
</dbReference>
<keyword evidence="4 8" id="KW-0812">Transmembrane</keyword>
<dbReference type="PIRSF" id="PIRSF037497">
    <property type="entry name" value="MreD_Clostridium/Treponema_prd"/>
    <property type="match status" value="1"/>
</dbReference>
<evidence type="ECO:0000256" key="5">
    <source>
        <dbReference type="ARBA" id="ARBA00022960"/>
    </source>
</evidence>
<dbReference type="Pfam" id="PF04093">
    <property type="entry name" value="MreD"/>
    <property type="match status" value="1"/>
</dbReference>
<feature type="transmembrane region" description="Helical" evidence="8">
    <location>
        <begin position="6"/>
        <end position="27"/>
    </location>
</feature>
<dbReference type="InterPro" id="IPR017225">
    <property type="entry name" value="Cell_shape_determin_MreD_prd"/>
</dbReference>
<evidence type="ECO:0000256" key="1">
    <source>
        <dbReference type="ARBA" id="ARBA00004651"/>
    </source>
</evidence>
<sequence length="164" mass="18116">MIVIVVWLLLILAILILQATIIPLLDIQGVRPDILLILVVSCGLLSGKEYGVGIGFFSGLLQDLASGNIFGLNILSKMATGYLFGMAERKVFKENILLPVLGVFAATIVNNLLMILLLFILRLKVDITNVLFRNMLLAAGYNLVLAIPVHRLVFRVSRFLARRD</sequence>
<evidence type="ECO:0000256" key="2">
    <source>
        <dbReference type="ARBA" id="ARBA00007776"/>
    </source>
</evidence>
<comment type="similarity">
    <text evidence="2">Belongs to the MreD family.</text>
</comment>
<dbReference type="GO" id="GO:0008360">
    <property type="term" value="P:regulation of cell shape"/>
    <property type="evidence" value="ECO:0007669"/>
    <property type="project" value="UniProtKB-KW"/>
</dbReference>
<keyword evidence="6 8" id="KW-1133">Transmembrane helix</keyword>
<evidence type="ECO:0000256" key="8">
    <source>
        <dbReference type="SAM" id="Phobius"/>
    </source>
</evidence>
<reference evidence="9 10" key="1">
    <citation type="submission" date="2018-06" db="EMBL/GenBank/DDBJ databases">
        <authorList>
            <person name="Strepis N."/>
        </authorList>
    </citation>
    <scope>NUCLEOTIDE SEQUENCE [LARGE SCALE GENOMIC DNA]</scope>
    <source>
        <strain evidence="9">LUCI</strain>
    </source>
</reference>
<evidence type="ECO:0000313" key="9">
    <source>
        <dbReference type="EMBL" id="VBB07864.1"/>
    </source>
</evidence>
<proteinExistence type="inferred from homology"/>
<keyword evidence="3" id="KW-1003">Cell membrane</keyword>
<keyword evidence="5" id="KW-0133">Cell shape</keyword>
<evidence type="ECO:0000256" key="3">
    <source>
        <dbReference type="ARBA" id="ARBA00022475"/>
    </source>
</evidence>
<evidence type="ECO:0000256" key="6">
    <source>
        <dbReference type="ARBA" id="ARBA00022989"/>
    </source>
</evidence>
<dbReference type="EMBL" id="UPPP01000082">
    <property type="protein sequence ID" value="VBB07864.1"/>
    <property type="molecule type" value="Genomic_DNA"/>
</dbReference>
<dbReference type="NCBIfam" id="TIGR03426">
    <property type="entry name" value="shape_MreD"/>
    <property type="match status" value="1"/>
</dbReference>